<reference evidence="5 6" key="1">
    <citation type="submission" date="2016-07" db="EMBL/GenBank/DDBJ databases">
        <title>Draft genome of a psychrotolerant acidophile Acidithiobacillus ferrivorans strain YL15.</title>
        <authorList>
            <person name="Peng T."/>
            <person name="Ma L."/>
            <person name="Nan M."/>
            <person name="An N."/>
            <person name="Wang M."/>
            <person name="Qiu G."/>
            <person name="Zeng W."/>
        </authorList>
    </citation>
    <scope>NUCLEOTIDE SEQUENCE [LARGE SCALE GENOMIC DNA]</scope>
    <source>
        <strain evidence="5 6">YL15</strain>
    </source>
</reference>
<dbReference type="InterPro" id="IPR036388">
    <property type="entry name" value="WH-like_DNA-bd_sf"/>
</dbReference>
<dbReference type="PANTHER" id="PTHR44846">
    <property type="entry name" value="MANNOSYL-D-GLYCERATE TRANSPORT/METABOLISM SYSTEM REPRESSOR MNGR-RELATED"/>
    <property type="match status" value="1"/>
</dbReference>
<evidence type="ECO:0000256" key="1">
    <source>
        <dbReference type="ARBA" id="ARBA00023015"/>
    </source>
</evidence>
<dbReference type="InterPro" id="IPR036390">
    <property type="entry name" value="WH_DNA-bd_sf"/>
</dbReference>
<dbReference type="AlphaFoldDB" id="A0A1B9C100"/>
<dbReference type="PRINTS" id="PR00035">
    <property type="entry name" value="HTHGNTR"/>
</dbReference>
<proteinExistence type="predicted"/>
<dbReference type="GO" id="GO:0003677">
    <property type="term" value="F:DNA binding"/>
    <property type="evidence" value="ECO:0007669"/>
    <property type="project" value="UniProtKB-KW"/>
</dbReference>
<dbReference type="InterPro" id="IPR028978">
    <property type="entry name" value="Chorismate_lyase_/UTRA_dom_sf"/>
</dbReference>
<dbReference type="Pfam" id="PF00392">
    <property type="entry name" value="GntR"/>
    <property type="match status" value="1"/>
</dbReference>
<keyword evidence="2" id="KW-0238">DNA-binding</keyword>
<dbReference type="NCBIfam" id="TIGR02325">
    <property type="entry name" value="C_P_lyase_phnF"/>
    <property type="match status" value="1"/>
</dbReference>
<dbReference type="InterPro" id="IPR000524">
    <property type="entry name" value="Tscrpt_reg_HTH_GntR"/>
</dbReference>
<evidence type="ECO:0000256" key="3">
    <source>
        <dbReference type="ARBA" id="ARBA00023163"/>
    </source>
</evidence>
<dbReference type="GO" id="GO:0045892">
    <property type="term" value="P:negative regulation of DNA-templated transcription"/>
    <property type="evidence" value="ECO:0007669"/>
    <property type="project" value="TreeGrafter"/>
</dbReference>
<evidence type="ECO:0000256" key="2">
    <source>
        <dbReference type="ARBA" id="ARBA00023125"/>
    </source>
</evidence>
<dbReference type="Proteomes" id="UP000093129">
    <property type="component" value="Unassembled WGS sequence"/>
</dbReference>
<sequence>MTDITKVPYAPGITVWKQIVDDIQHRMDRGEVRPGEKLPSEGALASTYGVNRHTIRRALQELAAIGRLRIAHGRGSFVAATVFDYQLEERPRFSEWIKKYNRPGSSEVLEAAIIPLQDLPELPRILRYEVFPDYPNVAMVETLGKLGEHPVSIARHLFFGERLLALVDDLQQGLGITVSLKKRGVSDYTRLKSSVSAVLPQARERQLLAIDKSDPVFICENVNIDPEGVGIEFSTVIYPASRVRLVYEPG</sequence>
<dbReference type="PANTHER" id="PTHR44846:SF1">
    <property type="entry name" value="MANNOSYL-D-GLYCERATE TRANSPORT_METABOLISM SYSTEM REPRESSOR MNGR-RELATED"/>
    <property type="match status" value="1"/>
</dbReference>
<dbReference type="SMART" id="SM00345">
    <property type="entry name" value="HTH_GNTR"/>
    <property type="match status" value="1"/>
</dbReference>
<dbReference type="InterPro" id="IPR050679">
    <property type="entry name" value="Bact_HTH_transcr_reg"/>
</dbReference>
<evidence type="ECO:0000259" key="4">
    <source>
        <dbReference type="PROSITE" id="PS50949"/>
    </source>
</evidence>
<dbReference type="Gene3D" id="3.40.1410.10">
    <property type="entry name" value="Chorismate lyase-like"/>
    <property type="match status" value="1"/>
</dbReference>
<organism evidence="5 6">
    <name type="scientific">Acidithiobacillus ferrivorans</name>
    <dbReference type="NCBI Taxonomy" id="160808"/>
    <lineage>
        <taxon>Bacteria</taxon>
        <taxon>Pseudomonadati</taxon>
        <taxon>Pseudomonadota</taxon>
        <taxon>Acidithiobacillia</taxon>
        <taxon>Acidithiobacillales</taxon>
        <taxon>Acidithiobacillaceae</taxon>
        <taxon>Acidithiobacillus</taxon>
    </lineage>
</organism>
<dbReference type="EMBL" id="MASQ01000057">
    <property type="protein sequence ID" value="OCB03646.1"/>
    <property type="molecule type" value="Genomic_DNA"/>
</dbReference>
<dbReference type="InterPro" id="IPR012702">
    <property type="entry name" value="CP_lyase_PhnF"/>
</dbReference>
<protein>
    <submittedName>
        <fullName evidence="5">Phosphonate metabolism transcriptional regulator PhnF</fullName>
    </submittedName>
</protein>
<dbReference type="Pfam" id="PF07702">
    <property type="entry name" value="UTRA"/>
    <property type="match status" value="1"/>
</dbReference>
<dbReference type="CDD" id="cd07377">
    <property type="entry name" value="WHTH_GntR"/>
    <property type="match status" value="1"/>
</dbReference>
<dbReference type="InterPro" id="IPR011663">
    <property type="entry name" value="UTRA"/>
</dbReference>
<evidence type="ECO:0000313" key="5">
    <source>
        <dbReference type="EMBL" id="OCB03646.1"/>
    </source>
</evidence>
<gene>
    <name evidence="5" type="ORF">BBC27_00655</name>
</gene>
<keyword evidence="1" id="KW-0805">Transcription regulation</keyword>
<name>A0A1B9C100_9PROT</name>
<dbReference type="SUPFAM" id="SSF64288">
    <property type="entry name" value="Chorismate lyase-like"/>
    <property type="match status" value="1"/>
</dbReference>
<comment type="caution">
    <text evidence="5">The sequence shown here is derived from an EMBL/GenBank/DDBJ whole genome shotgun (WGS) entry which is preliminary data.</text>
</comment>
<dbReference type="RefSeq" id="WP_065412736.1">
    <property type="nucleotide sequence ID" value="NZ_MASQ01000057.1"/>
</dbReference>
<dbReference type="SUPFAM" id="SSF46785">
    <property type="entry name" value="Winged helix' DNA-binding domain"/>
    <property type="match status" value="1"/>
</dbReference>
<dbReference type="SMART" id="SM00866">
    <property type="entry name" value="UTRA"/>
    <property type="match status" value="1"/>
</dbReference>
<dbReference type="GO" id="GO:0003700">
    <property type="term" value="F:DNA-binding transcription factor activity"/>
    <property type="evidence" value="ECO:0007669"/>
    <property type="project" value="InterPro"/>
</dbReference>
<feature type="domain" description="HTH gntR-type" evidence="4">
    <location>
        <begin position="13"/>
        <end position="81"/>
    </location>
</feature>
<keyword evidence="3" id="KW-0804">Transcription</keyword>
<dbReference type="Gene3D" id="1.10.10.10">
    <property type="entry name" value="Winged helix-like DNA-binding domain superfamily/Winged helix DNA-binding domain"/>
    <property type="match status" value="1"/>
</dbReference>
<dbReference type="PROSITE" id="PS50949">
    <property type="entry name" value="HTH_GNTR"/>
    <property type="match status" value="1"/>
</dbReference>
<evidence type="ECO:0000313" key="6">
    <source>
        <dbReference type="Proteomes" id="UP000093129"/>
    </source>
</evidence>
<accession>A0A1B9C100</accession>